<gene>
    <name evidence="6" type="ORF">UFOPK3495_00115</name>
    <name evidence="7" type="ORF">UFOPK4237_00119</name>
</gene>
<dbReference type="SUPFAM" id="SSF46894">
    <property type="entry name" value="C-terminal effector domain of the bipartite response regulators"/>
    <property type="match status" value="1"/>
</dbReference>
<accession>A0A6J7F0A3</accession>
<dbReference type="Gene3D" id="3.30.450.40">
    <property type="match status" value="1"/>
</dbReference>
<name>A0A6J7F0A3_9ZZZZ</name>
<dbReference type="InterPro" id="IPR016032">
    <property type="entry name" value="Sig_transdc_resp-reg_C-effctor"/>
</dbReference>
<protein>
    <submittedName>
        <fullName evidence="6">Unannotated protein</fullName>
    </submittedName>
</protein>
<evidence type="ECO:0000313" key="6">
    <source>
        <dbReference type="EMBL" id="CAB4888151.1"/>
    </source>
</evidence>
<dbReference type="PANTHER" id="PTHR44688">
    <property type="entry name" value="DNA-BINDING TRANSCRIPTIONAL ACTIVATOR DEVR_DOSR"/>
    <property type="match status" value="1"/>
</dbReference>
<dbReference type="SMART" id="SM00421">
    <property type="entry name" value="HTH_LUXR"/>
    <property type="match status" value="1"/>
</dbReference>
<dbReference type="InterPro" id="IPR029016">
    <property type="entry name" value="GAF-like_dom_sf"/>
</dbReference>
<dbReference type="Pfam" id="PF00196">
    <property type="entry name" value="GerE"/>
    <property type="match status" value="1"/>
</dbReference>
<dbReference type="CDD" id="cd06170">
    <property type="entry name" value="LuxR_C_like"/>
    <property type="match status" value="1"/>
</dbReference>
<sequence length="303" mass="32688">MTTESETNLNGVPGQEQASPHEQASPTGLERRRGLTGTRANGHLALLRFLMTRPTCDRIAQYAVVKMMGKYGCRAASISLFDISGALHVVGSYGVPHQSLAPYESLSLWDSSPMSDAVITGEPIIMLTADEVRNAYPWLGPQSDLPYEPMVVWPLALPHETVGAVQFILAEEPVDLNSIRTQATVIATSLALYLSLLGATGSLDNQLVFQNADHDATLPADTGLQFPQVISGFHPNSKQQSLTARQISVLKLIAEGHTNADIADEIGFSVSTVRHETMALYRFFGVGGREGAVRVAKARGILH</sequence>
<evidence type="ECO:0000256" key="3">
    <source>
        <dbReference type="ARBA" id="ARBA00023163"/>
    </source>
</evidence>
<dbReference type="EMBL" id="CAFBMC010000003">
    <property type="protein sequence ID" value="CAB4888151.1"/>
    <property type="molecule type" value="Genomic_DNA"/>
</dbReference>
<evidence type="ECO:0000313" key="7">
    <source>
        <dbReference type="EMBL" id="CAB5033913.1"/>
    </source>
</evidence>
<feature type="domain" description="HTH luxR-type" evidence="5">
    <location>
        <begin position="235"/>
        <end position="300"/>
    </location>
</feature>
<feature type="region of interest" description="Disordered" evidence="4">
    <location>
        <begin position="1"/>
        <end position="35"/>
    </location>
</feature>
<evidence type="ECO:0000259" key="5">
    <source>
        <dbReference type="PROSITE" id="PS50043"/>
    </source>
</evidence>
<dbReference type="GO" id="GO:0003677">
    <property type="term" value="F:DNA binding"/>
    <property type="evidence" value="ECO:0007669"/>
    <property type="project" value="UniProtKB-KW"/>
</dbReference>
<evidence type="ECO:0000256" key="2">
    <source>
        <dbReference type="ARBA" id="ARBA00023125"/>
    </source>
</evidence>
<keyword evidence="2" id="KW-0238">DNA-binding</keyword>
<dbReference type="InterPro" id="IPR000792">
    <property type="entry name" value="Tscrpt_reg_LuxR_C"/>
</dbReference>
<evidence type="ECO:0000256" key="1">
    <source>
        <dbReference type="ARBA" id="ARBA00023015"/>
    </source>
</evidence>
<dbReference type="GO" id="GO:0006355">
    <property type="term" value="P:regulation of DNA-templated transcription"/>
    <property type="evidence" value="ECO:0007669"/>
    <property type="project" value="InterPro"/>
</dbReference>
<dbReference type="SUPFAM" id="SSF55781">
    <property type="entry name" value="GAF domain-like"/>
    <property type="match status" value="1"/>
</dbReference>
<evidence type="ECO:0000256" key="4">
    <source>
        <dbReference type="SAM" id="MobiDB-lite"/>
    </source>
</evidence>
<feature type="compositionally biased region" description="Polar residues" evidence="4">
    <location>
        <begin position="1"/>
        <end position="26"/>
    </location>
</feature>
<dbReference type="EMBL" id="CAFBPZ010000004">
    <property type="protein sequence ID" value="CAB5033913.1"/>
    <property type="molecule type" value="Genomic_DNA"/>
</dbReference>
<dbReference type="PRINTS" id="PR00038">
    <property type="entry name" value="HTHLUXR"/>
</dbReference>
<dbReference type="PROSITE" id="PS50043">
    <property type="entry name" value="HTH_LUXR_2"/>
    <property type="match status" value="1"/>
</dbReference>
<dbReference type="Gene3D" id="1.10.10.10">
    <property type="entry name" value="Winged helix-like DNA-binding domain superfamily/Winged helix DNA-binding domain"/>
    <property type="match status" value="1"/>
</dbReference>
<keyword evidence="1" id="KW-0805">Transcription regulation</keyword>
<dbReference type="PANTHER" id="PTHR44688:SF16">
    <property type="entry name" value="DNA-BINDING TRANSCRIPTIONAL ACTIVATOR DEVR_DOSR"/>
    <property type="match status" value="1"/>
</dbReference>
<reference evidence="6" key="1">
    <citation type="submission" date="2020-05" db="EMBL/GenBank/DDBJ databases">
        <authorList>
            <person name="Chiriac C."/>
            <person name="Salcher M."/>
            <person name="Ghai R."/>
            <person name="Kavagutti S V."/>
        </authorList>
    </citation>
    <scope>NUCLEOTIDE SEQUENCE</scope>
</reference>
<dbReference type="InterPro" id="IPR036388">
    <property type="entry name" value="WH-like_DNA-bd_sf"/>
</dbReference>
<dbReference type="AlphaFoldDB" id="A0A6J7F0A3"/>
<keyword evidence="3" id="KW-0804">Transcription</keyword>
<organism evidence="6">
    <name type="scientific">freshwater metagenome</name>
    <dbReference type="NCBI Taxonomy" id="449393"/>
    <lineage>
        <taxon>unclassified sequences</taxon>
        <taxon>metagenomes</taxon>
        <taxon>ecological metagenomes</taxon>
    </lineage>
</organism>
<proteinExistence type="predicted"/>